<feature type="transmembrane region" description="Helical" evidence="1">
    <location>
        <begin position="322"/>
        <end position="344"/>
    </location>
</feature>
<dbReference type="InterPro" id="IPR000210">
    <property type="entry name" value="BTB/POZ_dom"/>
</dbReference>
<keyword evidence="1" id="KW-0812">Transmembrane</keyword>
<dbReference type="SMART" id="SM00225">
    <property type="entry name" value="BTB"/>
    <property type="match status" value="1"/>
</dbReference>
<dbReference type="CDD" id="cd18186">
    <property type="entry name" value="BTB_POZ_ZBTB_KLHL-like"/>
    <property type="match status" value="1"/>
</dbReference>
<gene>
    <name evidence="3" type="ORF">DHEL01_v204466</name>
</gene>
<feature type="domain" description="BTB" evidence="2">
    <location>
        <begin position="25"/>
        <end position="92"/>
    </location>
</feature>
<dbReference type="Pfam" id="PF00651">
    <property type="entry name" value="BTB"/>
    <property type="match status" value="1"/>
</dbReference>
<dbReference type="SUPFAM" id="SSF54695">
    <property type="entry name" value="POZ domain"/>
    <property type="match status" value="1"/>
</dbReference>
<dbReference type="PROSITE" id="PS50097">
    <property type="entry name" value="BTB"/>
    <property type="match status" value="1"/>
</dbReference>
<dbReference type="PANTHER" id="PTHR24413">
    <property type="entry name" value="SPECKLE-TYPE POZ PROTEIN"/>
    <property type="match status" value="1"/>
</dbReference>
<evidence type="ECO:0000313" key="3">
    <source>
        <dbReference type="EMBL" id="POS77128.1"/>
    </source>
</evidence>
<dbReference type="InParanoid" id="A0A2P5I3P3"/>
<proteinExistence type="predicted"/>
<keyword evidence="1" id="KW-1133">Transmembrane helix</keyword>
<keyword evidence="1" id="KW-0472">Membrane</keyword>
<dbReference type="InterPro" id="IPR011333">
    <property type="entry name" value="SKP1/BTB/POZ_sf"/>
</dbReference>
<reference evidence="3" key="1">
    <citation type="submission" date="2017-09" db="EMBL/GenBank/DDBJ databases">
        <title>Polyketide synthases of a Diaporthe helianthi virulent isolate.</title>
        <authorList>
            <person name="Baroncelli R."/>
        </authorList>
    </citation>
    <scope>NUCLEOTIDE SEQUENCE [LARGE SCALE GENOMIC DNA]</scope>
    <source>
        <strain evidence="3">7/96</strain>
    </source>
</reference>
<organism evidence="3 4">
    <name type="scientific">Diaporthe helianthi</name>
    <dbReference type="NCBI Taxonomy" id="158607"/>
    <lineage>
        <taxon>Eukaryota</taxon>
        <taxon>Fungi</taxon>
        <taxon>Dikarya</taxon>
        <taxon>Ascomycota</taxon>
        <taxon>Pezizomycotina</taxon>
        <taxon>Sordariomycetes</taxon>
        <taxon>Sordariomycetidae</taxon>
        <taxon>Diaporthales</taxon>
        <taxon>Diaporthaceae</taxon>
        <taxon>Diaporthe</taxon>
    </lineage>
</organism>
<name>A0A2P5I3P3_DIAHE</name>
<dbReference type="OrthoDB" id="6359816at2759"/>
<dbReference type="EMBL" id="MAVT02000297">
    <property type="protein sequence ID" value="POS77128.1"/>
    <property type="molecule type" value="Genomic_DNA"/>
</dbReference>
<comment type="caution">
    <text evidence="3">The sequence shown here is derived from an EMBL/GenBank/DDBJ whole genome shotgun (WGS) entry which is preliminary data.</text>
</comment>
<evidence type="ECO:0000259" key="2">
    <source>
        <dbReference type="PROSITE" id="PS50097"/>
    </source>
</evidence>
<evidence type="ECO:0000256" key="1">
    <source>
        <dbReference type="SAM" id="Phobius"/>
    </source>
</evidence>
<accession>A0A2P5I3P3</accession>
<dbReference type="STRING" id="158607.A0A2P5I3P3"/>
<protein>
    <recommendedName>
        <fullName evidence="2">BTB domain-containing protein</fullName>
    </recommendedName>
</protein>
<dbReference type="Proteomes" id="UP000094444">
    <property type="component" value="Unassembled WGS sequence"/>
</dbReference>
<dbReference type="AlphaFoldDB" id="A0A2P5I3P3"/>
<keyword evidence="4" id="KW-1185">Reference proteome</keyword>
<dbReference type="Gene3D" id="3.30.710.10">
    <property type="entry name" value="Potassium Channel Kv1.1, Chain A"/>
    <property type="match status" value="1"/>
</dbReference>
<sequence length="354" mass="40622">MPRPGDDDVRISNADICLFESGNFADATIVCGDRTWNVHKLILASRCKWFKAAFYGNMAEATSGRIVLQEQEAEFVDMMLHFIYARGIDIDRLKNGKDVPEICVELYRLADFFLLNELADLATRTLQLHLYGCLQVHDEDETSRPETISEVLESIRRAYQYGSIKPLAQILLTFLWTRKDRYLQTPEAIALLDELPELGKDLMKTCLSVDVMTNKPNEDHLTRPLPVLEAVLVGVEAYSAGDRSGIATPPGWRLKDTICVLIPCLDSRFRDRSLFNVVDSASKLTLHRMSYVAPPVSRVLTISSNEDCSIIRIIYYWNFRDYAYLPTYLLIYLPLTYLFIYLFLINSYKILIYI</sequence>
<evidence type="ECO:0000313" key="4">
    <source>
        <dbReference type="Proteomes" id="UP000094444"/>
    </source>
</evidence>